<evidence type="ECO:0000256" key="1">
    <source>
        <dbReference type="ARBA" id="ARBA00022723"/>
    </source>
</evidence>
<keyword evidence="5" id="KW-0560">Oxidoreductase</keyword>
<dbReference type="Gene3D" id="3.30.70.20">
    <property type="match status" value="2"/>
</dbReference>
<dbReference type="InterPro" id="IPR027631">
    <property type="entry name" value="Mono_FeFe_hydrog"/>
</dbReference>
<dbReference type="NCBIfam" id="TIGR04105">
    <property type="entry name" value="FeFe_hydrog_B1"/>
    <property type="match status" value="1"/>
</dbReference>
<dbReference type="PROSITE" id="PS00198">
    <property type="entry name" value="4FE4S_FER_1"/>
    <property type="match status" value="1"/>
</dbReference>
<dbReference type="InterPro" id="IPR004108">
    <property type="entry name" value="Fe_hydrogenase_lsu_C"/>
</dbReference>
<name>A0ABU0JPQ5_HATLI</name>
<keyword evidence="2" id="KW-0408">Iron</keyword>
<reference evidence="5 6" key="1">
    <citation type="submission" date="2023-07" db="EMBL/GenBank/DDBJ databases">
        <title>Genomic Encyclopedia of Type Strains, Phase IV (KMG-IV): sequencing the most valuable type-strain genomes for metagenomic binning, comparative biology and taxonomic classification.</title>
        <authorList>
            <person name="Goeker M."/>
        </authorList>
    </citation>
    <scope>NUCLEOTIDE SEQUENCE [LARGE SCALE GENOMIC DNA]</scope>
    <source>
        <strain evidence="5 6">DSM 1400</strain>
    </source>
</reference>
<evidence type="ECO:0000256" key="2">
    <source>
        <dbReference type="ARBA" id="ARBA00023004"/>
    </source>
</evidence>
<dbReference type="PROSITE" id="PS51379">
    <property type="entry name" value="4FE4S_FER_2"/>
    <property type="match status" value="3"/>
</dbReference>
<sequence>MDFETQLKKLKYLTLKQVSTLAKENKLTKETIEKIPYNIIEGDKANYRCCIYRERAVVLQRAQLASGYVPNDNIIDDLVDMDEYNHVMYVLPAACDKCPIHQYTVTEVCRGCIQHKCMEVCPVNAITRVQGRAYINHDICVECGMCKKVCPYNAIVQVNRPCKISCPTGALEIDSKSKRAKIDKENCINCGACMVACPFGAIADKSYIVPVTQALVDKKKDVYAVVAPSIVGQLENKITIGMIKDSLKKIGFKDMIEVACGADAVTVHESKEFTERMKNDNKYMTTSCCSSFVEYIEKKFSDQISNISTTVSPMVAVGRMIKQQNNNAIIVFIGPCTSKKAEITRENVKYSVDYVLTFEEAIALLGAFNIKIEECKDLVVEDATIYGRGFAQAGGVTAAIQSYCKEKEIDIELKPVKVSGKDAIKKAMTMAKVGRLGGNFIEGMMCEGGCINGAGTIKSMIKSKGQLVKFNNSSQKKSIKDNDQMKQFKNVNMKTRKNNE</sequence>
<dbReference type="EC" id="1.12.7.2" evidence="5"/>
<dbReference type="SUPFAM" id="SSF54862">
    <property type="entry name" value="4Fe-4S ferredoxins"/>
    <property type="match status" value="1"/>
</dbReference>
<comment type="caution">
    <text evidence="5">The sequence shown here is derived from an EMBL/GenBank/DDBJ whole genome shotgun (WGS) entry which is preliminary data.</text>
</comment>
<dbReference type="InterPro" id="IPR009016">
    <property type="entry name" value="Fe_hydrogenase"/>
</dbReference>
<evidence type="ECO:0000256" key="3">
    <source>
        <dbReference type="ARBA" id="ARBA00023014"/>
    </source>
</evidence>
<feature type="domain" description="4Fe-4S ferredoxin-type" evidence="4">
    <location>
        <begin position="178"/>
        <end position="207"/>
    </location>
</feature>
<dbReference type="Pfam" id="PF12838">
    <property type="entry name" value="Fer4_7"/>
    <property type="match status" value="1"/>
</dbReference>
<accession>A0ABU0JPQ5</accession>
<dbReference type="GO" id="GO:0008901">
    <property type="term" value="F:ferredoxin hydrogenase activity"/>
    <property type="evidence" value="ECO:0007669"/>
    <property type="project" value="UniProtKB-EC"/>
</dbReference>
<dbReference type="InterPro" id="IPR017896">
    <property type="entry name" value="4Fe4S_Fe-S-bd"/>
</dbReference>
<feature type="domain" description="4Fe-4S ferredoxin-type" evidence="4">
    <location>
        <begin position="131"/>
        <end position="160"/>
    </location>
</feature>
<gene>
    <name evidence="5" type="ORF">QOZ93_000768</name>
</gene>
<dbReference type="PANTHER" id="PTHR11615">
    <property type="entry name" value="NITRATE, FORMATE, IRON DEHYDROGENASE"/>
    <property type="match status" value="1"/>
</dbReference>
<keyword evidence="3" id="KW-0411">Iron-sulfur</keyword>
<dbReference type="InterPro" id="IPR017900">
    <property type="entry name" value="4Fe4S_Fe_S_CS"/>
</dbReference>
<dbReference type="Pfam" id="PF02906">
    <property type="entry name" value="Fe_hyd_lg_C"/>
    <property type="match status" value="1"/>
</dbReference>
<feature type="domain" description="4Fe-4S ferredoxin-type" evidence="4">
    <location>
        <begin position="100"/>
        <end position="127"/>
    </location>
</feature>
<proteinExistence type="predicted"/>
<dbReference type="Proteomes" id="UP001224418">
    <property type="component" value="Unassembled WGS sequence"/>
</dbReference>
<dbReference type="EMBL" id="JAUSWN010000005">
    <property type="protein sequence ID" value="MDQ0479039.1"/>
    <property type="molecule type" value="Genomic_DNA"/>
</dbReference>
<protein>
    <submittedName>
        <fullName evidence="5">Ferredoxin hydrogenase large subunit</fullName>
        <ecNumber evidence="5">1.12.7.2</ecNumber>
    </submittedName>
</protein>
<evidence type="ECO:0000313" key="5">
    <source>
        <dbReference type="EMBL" id="MDQ0479039.1"/>
    </source>
</evidence>
<evidence type="ECO:0000313" key="6">
    <source>
        <dbReference type="Proteomes" id="UP001224418"/>
    </source>
</evidence>
<dbReference type="InterPro" id="IPR050340">
    <property type="entry name" value="Cytosolic_Fe-S_CAF"/>
</dbReference>
<keyword evidence="6" id="KW-1185">Reference proteome</keyword>
<dbReference type="Gene3D" id="3.40.950.10">
    <property type="entry name" value="Fe-only Hydrogenase (Larger Subunit), Chain L, domain 3"/>
    <property type="match status" value="1"/>
</dbReference>
<evidence type="ECO:0000259" key="4">
    <source>
        <dbReference type="PROSITE" id="PS51379"/>
    </source>
</evidence>
<keyword evidence="1" id="KW-0479">Metal-binding</keyword>
<dbReference type="Pfam" id="PF00037">
    <property type="entry name" value="Fer4"/>
    <property type="match status" value="1"/>
</dbReference>
<dbReference type="SUPFAM" id="SSF53920">
    <property type="entry name" value="Fe-only hydrogenase"/>
    <property type="match status" value="1"/>
</dbReference>
<organism evidence="5 6">
    <name type="scientific">Hathewaya limosa</name>
    <name type="common">Clostridium limosum</name>
    <dbReference type="NCBI Taxonomy" id="1536"/>
    <lineage>
        <taxon>Bacteria</taxon>
        <taxon>Bacillati</taxon>
        <taxon>Bacillota</taxon>
        <taxon>Clostridia</taxon>
        <taxon>Eubacteriales</taxon>
        <taxon>Clostridiaceae</taxon>
        <taxon>Hathewaya</taxon>
    </lineage>
</organism>